<gene>
    <name evidence="2" type="ORF">EV356DRAFT_510362</name>
</gene>
<evidence type="ECO:0000313" key="3">
    <source>
        <dbReference type="Proteomes" id="UP000800092"/>
    </source>
</evidence>
<dbReference type="OrthoDB" id="3943628at2759"/>
<accession>A0A6A6GV93</accession>
<proteinExistence type="predicted"/>
<evidence type="ECO:0000313" key="2">
    <source>
        <dbReference type="EMBL" id="KAF2229617.1"/>
    </source>
</evidence>
<dbReference type="EMBL" id="ML991858">
    <property type="protein sequence ID" value="KAF2229617.1"/>
    <property type="molecule type" value="Genomic_DNA"/>
</dbReference>
<name>A0A6A6GV93_VIRVR</name>
<sequence length="121" mass="14471">MLHPDSSPRRHHNQDEDEHRGRRPLISPREIREMERVLEDEGFAAKALTWKQLGYECGLDVSSRTIQRAMGRMDYHKCIACRKGWVNKDLAQRRVEYAKVMLKRYPNPEDWRPVRFSDKVH</sequence>
<evidence type="ECO:0008006" key="4">
    <source>
        <dbReference type="Google" id="ProtNLM"/>
    </source>
</evidence>
<dbReference type="Proteomes" id="UP000800092">
    <property type="component" value="Unassembled WGS sequence"/>
</dbReference>
<dbReference type="AlphaFoldDB" id="A0A6A6GV93"/>
<protein>
    <recommendedName>
        <fullName evidence="4">Transposase Tc1-like domain-containing protein</fullName>
    </recommendedName>
</protein>
<keyword evidence="3" id="KW-1185">Reference proteome</keyword>
<feature type="region of interest" description="Disordered" evidence="1">
    <location>
        <begin position="1"/>
        <end position="28"/>
    </location>
</feature>
<evidence type="ECO:0000256" key="1">
    <source>
        <dbReference type="SAM" id="MobiDB-lite"/>
    </source>
</evidence>
<organism evidence="2 3">
    <name type="scientific">Viridothelium virens</name>
    <name type="common">Speckled blister lichen</name>
    <name type="synonym">Trypethelium virens</name>
    <dbReference type="NCBI Taxonomy" id="1048519"/>
    <lineage>
        <taxon>Eukaryota</taxon>
        <taxon>Fungi</taxon>
        <taxon>Dikarya</taxon>
        <taxon>Ascomycota</taxon>
        <taxon>Pezizomycotina</taxon>
        <taxon>Dothideomycetes</taxon>
        <taxon>Dothideomycetes incertae sedis</taxon>
        <taxon>Trypetheliales</taxon>
        <taxon>Trypetheliaceae</taxon>
        <taxon>Viridothelium</taxon>
    </lineage>
</organism>
<reference evidence="2" key="1">
    <citation type="journal article" date="2020" name="Stud. Mycol.">
        <title>101 Dothideomycetes genomes: a test case for predicting lifestyles and emergence of pathogens.</title>
        <authorList>
            <person name="Haridas S."/>
            <person name="Albert R."/>
            <person name="Binder M."/>
            <person name="Bloem J."/>
            <person name="Labutti K."/>
            <person name="Salamov A."/>
            <person name="Andreopoulos B."/>
            <person name="Baker S."/>
            <person name="Barry K."/>
            <person name="Bills G."/>
            <person name="Bluhm B."/>
            <person name="Cannon C."/>
            <person name="Castanera R."/>
            <person name="Culley D."/>
            <person name="Daum C."/>
            <person name="Ezra D."/>
            <person name="Gonzalez J."/>
            <person name="Henrissat B."/>
            <person name="Kuo A."/>
            <person name="Liang C."/>
            <person name="Lipzen A."/>
            <person name="Lutzoni F."/>
            <person name="Magnuson J."/>
            <person name="Mondo S."/>
            <person name="Nolan M."/>
            <person name="Ohm R."/>
            <person name="Pangilinan J."/>
            <person name="Park H.-J."/>
            <person name="Ramirez L."/>
            <person name="Alfaro M."/>
            <person name="Sun H."/>
            <person name="Tritt A."/>
            <person name="Yoshinaga Y."/>
            <person name="Zwiers L.-H."/>
            <person name="Turgeon B."/>
            <person name="Goodwin S."/>
            <person name="Spatafora J."/>
            <person name="Crous P."/>
            <person name="Grigoriev I."/>
        </authorList>
    </citation>
    <scope>NUCLEOTIDE SEQUENCE</scope>
    <source>
        <strain evidence="2">Tuck. ex Michener</strain>
    </source>
</reference>